<keyword evidence="1" id="KW-1185">Reference proteome</keyword>
<proteinExistence type="predicted"/>
<dbReference type="WBParaSite" id="ALUE_0001856001-mRNA-1">
    <property type="protein sequence ID" value="ALUE_0001856001-mRNA-1"/>
    <property type="gene ID" value="ALUE_0001856001"/>
</dbReference>
<organism evidence="1 2">
    <name type="scientific">Ascaris lumbricoides</name>
    <name type="common">Giant roundworm</name>
    <dbReference type="NCBI Taxonomy" id="6252"/>
    <lineage>
        <taxon>Eukaryota</taxon>
        <taxon>Metazoa</taxon>
        <taxon>Ecdysozoa</taxon>
        <taxon>Nematoda</taxon>
        <taxon>Chromadorea</taxon>
        <taxon>Rhabditida</taxon>
        <taxon>Spirurina</taxon>
        <taxon>Ascaridomorpha</taxon>
        <taxon>Ascaridoidea</taxon>
        <taxon>Ascarididae</taxon>
        <taxon>Ascaris</taxon>
    </lineage>
</organism>
<name>A0A0M3IIY9_ASCLU</name>
<protein>
    <submittedName>
        <fullName evidence="2">Uncharacterized protein</fullName>
    </submittedName>
</protein>
<evidence type="ECO:0000313" key="1">
    <source>
        <dbReference type="Proteomes" id="UP000036681"/>
    </source>
</evidence>
<evidence type="ECO:0000313" key="2">
    <source>
        <dbReference type="WBParaSite" id="ALUE_0001856001-mRNA-1"/>
    </source>
</evidence>
<dbReference type="Proteomes" id="UP000036681">
    <property type="component" value="Unplaced"/>
</dbReference>
<accession>A0A0M3IIY9</accession>
<dbReference type="AlphaFoldDB" id="A0A0M3IIY9"/>
<sequence length="115" mass="13383">MSCICDYDDFYPREASNNDWIAKLAGNICRCAASTDQELDVRRGARCISPFDDTMRRRAMRQRSVCDFINFQRTPRRFVRFTRRFCVRTVYVGRTAGHFNIGVSILSGIPQPEYV</sequence>
<reference evidence="2" key="1">
    <citation type="submission" date="2017-02" db="UniProtKB">
        <authorList>
            <consortium name="WormBaseParasite"/>
        </authorList>
    </citation>
    <scope>IDENTIFICATION</scope>
</reference>